<dbReference type="EMBL" id="CP097160">
    <property type="protein sequence ID" value="UQN14925.1"/>
    <property type="molecule type" value="Genomic_DNA"/>
</dbReference>
<dbReference type="EC" id="5.1.1.1" evidence="2"/>
<dbReference type="InterPro" id="IPR029066">
    <property type="entry name" value="PLP-binding_barrel"/>
</dbReference>
<dbReference type="SUPFAM" id="SSF51419">
    <property type="entry name" value="PLP-binding barrel"/>
    <property type="match status" value="1"/>
</dbReference>
<dbReference type="Gene3D" id="3.20.20.10">
    <property type="entry name" value="Alanine racemase"/>
    <property type="match status" value="1"/>
</dbReference>
<dbReference type="InterPro" id="IPR001608">
    <property type="entry name" value="Ala_racemase_N"/>
</dbReference>
<gene>
    <name evidence="2" type="ORF">M3M28_00205</name>
</gene>
<protein>
    <submittedName>
        <fullName evidence="2">Alanine racemase</fullName>
        <ecNumber evidence="2">5.1.1.1</ecNumber>
    </submittedName>
</protein>
<evidence type="ECO:0000259" key="1">
    <source>
        <dbReference type="Pfam" id="PF01168"/>
    </source>
</evidence>
<proteinExistence type="predicted"/>
<dbReference type="Pfam" id="PF01168">
    <property type="entry name" value="Ala_racemase_N"/>
    <property type="match status" value="1"/>
</dbReference>
<name>A0ABY4MWX5_9MICO</name>
<feature type="domain" description="Alanine racemase N-terminal" evidence="1">
    <location>
        <begin position="19"/>
        <end position="194"/>
    </location>
</feature>
<dbReference type="InterPro" id="IPR051466">
    <property type="entry name" value="D-amino_acid_metab_enzyme"/>
</dbReference>
<keyword evidence="2" id="KW-0413">Isomerase</keyword>
<evidence type="ECO:0000313" key="2">
    <source>
        <dbReference type="EMBL" id="UQN14925.1"/>
    </source>
</evidence>
<dbReference type="PANTHER" id="PTHR28004">
    <property type="entry name" value="ZGC:162816-RELATED"/>
    <property type="match status" value="1"/>
</dbReference>
<reference evidence="2" key="1">
    <citation type="submission" date="2022-05" db="EMBL/GenBank/DDBJ databases">
        <title>Complete genome sequence of toluene-degrading Gulosibacter sediminis strain ACHW.36C.</title>
        <authorList>
            <person name="Wai A.C."/>
            <person name="Lai G.K."/>
            <person name="Griffin S.D."/>
            <person name="Leung F.C."/>
        </authorList>
    </citation>
    <scope>NUCLEOTIDE SEQUENCE [LARGE SCALE GENOMIC DNA]</scope>
    <source>
        <strain evidence="2">ACHW.36C</strain>
    </source>
</reference>
<dbReference type="PANTHER" id="PTHR28004:SF2">
    <property type="entry name" value="D-SERINE DEHYDRATASE"/>
    <property type="match status" value="1"/>
</dbReference>
<sequence length="395" mass="42823">MRASVRRAAASLPAPCGVIDLEAFDRNILAMAQRAGGVPIRVASKSLRTRAALERVLEHPGFRGILAFTLPEAIMLARDGHEDVVLGYPTTNRDALRELRSDAQLRERITLMIDAVEHLDFFDAVAPGPGVLRVAMEGDVSWWPAKPLLRGHLHYGVFRSSIREAAQAAAFARTVNARKGVRLVGMMAYESQVAGLPDAAHTPRGVAIRVIRQQSLADVPRRRGEMVEAVRDVAGELEFVNGGGTGSLESTSADPSVTEIAAGSGFFSPASFDRFRGFQHEAAAFFGLDVVRKPTAEIVTLHGGGWSASGKPGADRLPVIDWPRGLHYLHEEGAGEVQTPITGHAARGLEIGDRVWLRHVKAGELAERITDFAVVKGGIIEQFWKTYRGEGFAYL</sequence>
<accession>A0ABY4MWX5</accession>
<organism evidence="2">
    <name type="scientific">Gulosibacter sediminis</name>
    <dbReference type="NCBI Taxonomy" id="1729695"/>
    <lineage>
        <taxon>Bacteria</taxon>
        <taxon>Bacillati</taxon>
        <taxon>Actinomycetota</taxon>
        <taxon>Actinomycetes</taxon>
        <taxon>Micrococcales</taxon>
        <taxon>Microbacteriaceae</taxon>
        <taxon>Gulosibacter</taxon>
    </lineage>
</organism>
<dbReference type="GO" id="GO:0008784">
    <property type="term" value="F:alanine racemase activity"/>
    <property type="evidence" value="ECO:0007669"/>
    <property type="project" value="UniProtKB-EC"/>
</dbReference>